<keyword evidence="2" id="KW-1185">Reference proteome</keyword>
<dbReference type="Gene3D" id="2.130.10.10">
    <property type="entry name" value="YVTN repeat-like/Quinoprotein amine dehydrogenase"/>
    <property type="match status" value="1"/>
</dbReference>
<gene>
    <name evidence="1" type="ORF">KIN20_036664</name>
</gene>
<dbReference type="Proteomes" id="UP001196413">
    <property type="component" value="Unassembled WGS sequence"/>
</dbReference>
<proteinExistence type="predicted"/>
<accession>A0AAD5RDG5</accession>
<name>A0AAD5RDG5_PARTN</name>
<dbReference type="InterPro" id="IPR015943">
    <property type="entry name" value="WD40/YVTN_repeat-like_dom_sf"/>
</dbReference>
<comment type="caution">
    <text evidence="1">The sequence shown here is derived from an EMBL/GenBank/DDBJ whole genome shotgun (WGS) entry which is preliminary data.</text>
</comment>
<organism evidence="1 2">
    <name type="scientific">Parelaphostrongylus tenuis</name>
    <name type="common">Meningeal worm</name>
    <dbReference type="NCBI Taxonomy" id="148309"/>
    <lineage>
        <taxon>Eukaryota</taxon>
        <taxon>Metazoa</taxon>
        <taxon>Ecdysozoa</taxon>
        <taxon>Nematoda</taxon>
        <taxon>Chromadorea</taxon>
        <taxon>Rhabditida</taxon>
        <taxon>Rhabditina</taxon>
        <taxon>Rhabditomorpha</taxon>
        <taxon>Strongyloidea</taxon>
        <taxon>Metastrongylidae</taxon>
        <taxon>Parelaphostrongylus</taxon>
    </lineage>
</organism>
<evidence type="ECO:0000313" key="1">
    <source>
        <dbReference type="EMBL" id="KAJ1374071.1"/>
    </source>
</evidence>
<protein>
    <submittedName>
        <fullName evidence="1">Uncharacterized protein</fullName>
    </submittedName>
</protein>
<evidence type="ECO:0000313" key="2">
    <source>
        <dbReference type="Proteomes" id="UP001196413"/>
    </source>
</evidence>
<reference evidence="1" key="1">
    <citation type="submission" date="2021-06" db="EMBL/GenBank/DDBJ databases">
        <title>Parelaphostrongylus tenuis whole genome reference sequence.</title>
        <authorList>
            <person name="Garwood T.J."/>
            <person name="Larsen P.A."/>
            <person name="Fountain-Jones N.M."/>
            <person name="Garbe J.R."/>
            <person name="Macchietto M.G."/>
            <person name="Kania S.A."/>
            <person name="Gerhold R.W."/>
            <person name="Richards J.E."/>
            <person name="Wolf T.M."/>
        </authorList>
    </citation>
    <scope>NUCLEOTIDE SEQUENCE</scope>
    <source>
        <strain evidence="1">MNPRO001-30</strain>
        <tissue evidence="1">Meninges</tissue>
    </source>
</reference>
<dbReference type="EMBL" id="JAHQIW010007391">
    <property type="protein sequence ID" value="KAJ1374071.1"/>
    <property type="molecule type" value="Genomic_DNA"/>
</dbReference>
<dbReference type="PROSITE" id="PS51257">
    <property type="entry name" value="PROKAR_LIPOPROTEIN"/>
    <property type="match status" value="1"/>
</dbReference>
<dbReference type="AlphaFoldDB" id="A0AAD5RDG5"/>
<sequence>MRTRLNIERSRSCPSNGLLAVACKGSEGASIAVIDLLCRRVVRSITAVGKCVNALEFFKRWTMATHCR</sequence>